<dbReference type="AlphaFoldDB" id="A0AA39Y458"/>
<organism evidence="2 3">
    <name type="scientific">Cercophora newfieldiana</name>
    <dbReference type="NCBI Taxonomy" id="92897"/>
    <lineage>
        <taxon>Eukaryota</taxon>
        <taxon>Fungi</taxon>
        <taxon>Dikarya</taxon>
        <taxon>Ascomycota</taxon>
        <taxon>Pezizomycotina</taxon>
        <taxon>Sordariomycetes</taxon>
        <taxon>Sordariomycetidae</taxon>
        <taxon>Sordariales</taxon>
        <taxon>Lasiosphaeriaceae</taxon>
        <taxon>Cercophora</taxon>
    </lineage>
</organism>
<protein>
    <submittedName>
        <fullName evidence="2">Uncharacterized protein</fullName>
    </submittedName>
</protein>
<reference evidence="2" key="1">
    <citation type="submission" date="2023-06" db="EMBL/GenBank/DDBJ databases">
        <title>Genome-scale phylogeny and comparative genomics of the fungal order Sordariales.</title>
        <authorList>
            <consortium name="Lawrence Berkeley National Laboratory"/>
            <person name="Hensen N."/>
            <person name="Bonometti L."/>
            <person name="Westerberg I."/>
            <person name="Brannstrom I.O."/>
            <person name="Guillou S."/>
            <person name="Cros-Aarteil S."/>
            <person name="Calhoun S."/>
            <person name="Haridas S."/>
            <person name="Kuo A."/>
            <person name="Mondo S."/>
            <person name="Pangilinan J."/>
            <person name="Riley R."/>
            <person name="Labutti K."/>
            <person name="Andreopoulos B."/>
            <person name="Lipzen A."/>
            <person name="Chen C."/>
            <person name="Yanf M."/>
            <person name="Daum C."/>
            <person name="Ng V."/>
            <person name="Clum A."/>
            <person name="Steindorff A."/>
            <person name="Ohm R."/>
            <person name="Martin F."/>
            <person name="Silar P."/>
            <person name="Natvig D."/>
            <person name="Lalanne C."/>
            <person name="Gautier V."/>
            <person name="Ament-Velasquez S.L."/>
            <person name="Kruys A."/>
            <person name="Hutchinson M.I."/>
            <person name="Powell A.J."/>
            <person name="Barry K."/>
            <person name="Miller A.N."/>
            <person name="Grigoriev I.V."/>
            <person name="Debuchy R."/>
            <person name="Gladieux P."/>
            <person name="Thoren M.H."/>
            <person name="Johannesson H."/>
        </authorList>
    </citation>
    <scope>NUCLEOTIDE SEQUENCE</scope>
    <source>
        <strain evidence="2">SMH2532-1</strain>
    </source>
</reference>
<feature type="compositionally biased region" description="Basic and acidic residues" evidence="1">
    <location>
        <begin position="259"/>
        <end position="275"/>
    </location>
</feature>
<feature type="region of interest" description="Disordered" evidence="1">
    <location>
        <begin position="31"/>
        <end position="77"/>
    </location>
</feature>
<sequence>MEEENAQLWTCQSVLIDLKTHLTGAIQDLRATEPDAEGEPWPELSERSVSEQNDNPPKGNTRDADQSRHDLRNPAVGTRARARARWNDYLTAPSADPLNLVHDDIAIRLDREALAAAQTAAQIPWWMSKTDEYGFLTAEEISRLQGTAGTAGTAVRSRLFAHGEPRFVAPIDRGFVHAMHEEPVRPYRAEVLQCANGSEWDADFEPGFWRRELEGRGDIWAERFDVFQGEGYSRDPTEDPALSPKSRPPGWGSKTRSSFADDLRREREKSRSNFN</sequence>
<evidence type="ECO:0000313" key="2">
    <source>
        <dbReference type="EMBL" id="KAK0644175.1"/>
    </source>
</evidence>
<comment type="caution">
    <text evidence="2">The sequence shown here is derived from an EMBL/GenBank/DDBJ whole genome shotgun (WGS) entry which is preliminary data.</text>
</comment>
<keyword evidence="3" id="KW-1185">Reference proteome</keyword>
<evidence type="ECO:0000313" key="3">
    <source>
        <dbReference type="Proteomes" id="UP001174936"/>
    </source>
</evidence>
<evidence type="ECO:0000256" key="1">
    <source>
        <dbReference type="SAM" id="MobiDB-lite"/>
    </source>
</evidence>
<dbReference type="EMBL" id="JAULSV010000005">
    <property type="protein sequence ID" value="KAK0644175.1"/>
    <property type="molecule type" value="Genomic_DNA"/>
</dbReference>
<feature type="region of interest" description="Disordered" evidence="1">
    <location>
        <begin position="230"/>
        <end position="275"/>
    </location>
</feature>
<dbReference type="Proteomes" id="UP001174936">
    <property type="component" value="Unassembled WGS sequence"/>
</dbReference>
<accession>A0AA39Y458</accession>
<name>A0AA39Y458_9PEZI</name>
<feature type="compositionally biased region" description="Basic and acidic residues" evidence="1">
    <location>
        <begin position="60"/>
        <end position="72"/>
    </location>
</feature>
<proteinExistence type="predicted"/>
<gene>
    <name evidence="2" type="ORF">B0T16DRAFT_193706</name>
</gene>